<protein>
    <submittedName>
        <fullName evidence="10">P-loop containing nucleoside triphosphate hydrolase protein</fullName>
    </submittedName>
</protein>
<dbReference type="GO" id="GO:0005525">
    <property type="term" value="F:GTP binding"/>
    <property type="evidence" value="ECO:0007669"/>
    <property type="project" value="UniProtKB-KW"/>
</dbReference>
<dbReference type="GO" id="GO:0005886">
    <property type="term" value="C:plasma membrane"/>
    <property type="evidence" value="ECO:0007669"/>
    <property type="project" value="UniProtKB-SubCell"/>
</dbReference>
<sequence length="212" mass="23491">MYFHCLGSPSVVRRKLVVVGDRACGKSSLLFVLTNGGLTVPTVFEEYVTEMNADGTRVELALFDTAAQSEYDRIRPLSYPDTHLFLVCFSIDVPDSLESVLERWVPEVRSFYGGQRHVPVPIILVGCKADLRADRRVARELRHSGQVPVTSEQGIAMQHKIGASAYRECSAKTGEGVNEVFHAVAAAPRRSPTLRPEVTAVNGIRCRKKNYD</sequence>
<evidence type="ECO:0000256" key="4">
    <source>
        <dbReference type="ARBA" id="ARBA00022481"/>
    </source>
</evidence>
<keyword evidence="3" id="KW-1003">Cell membrane</keyword>
<dbReference type="PROSITE" id="PS51421">
    <property type="entry name" value="RAS"/>
    <property type="match status" value="1"/>
</dbReference>
<accession>A0AAD6V0E1</accession>
<evidence type="ECO:0000313" key="10">
    <source>
        <dbReference type="EMBL" id="KAJ7196374.1"/>
    </source>
</evidence>
<gene>
    <name evidence="10" type="ORF">GGX14DRAFT_552628</name>
</gene>
<dbReference type="PANTHER" id="PTHR24072">
    <property type="entry name" value="RHO FAMILY GTPASE"/>
    <property type="match status" value="1"/>
</dbReference>
<comment type="caution">
    <text evidence="10">The sequence shown here is derived from an EMBL/GenBank/DDBJ whole genome shotgun (WGS) entry which is preliminary data.</text>
</comment>
<evidence type="ECO:0000313" key="11">
    <source>
        <dbReference type="Proteomes" id="UP001219525"/>
    </source>
</evidence>
<keyword evidence="7" id="KW-0472">Membrane</keyword>
<dbReference type="Gene3D" id="3.40.50.300">
    <property type="entry name" value="P-loop containing nucleotide triphosphate hydrolases"/>
    <property type="match status" value="1"/>
</dbReference>
<dbReference type="SMART" id="SM00173">
    <property type="entry name" value="RAS"/>
    <property type="match status" value="1"/>
</dbReference>
<dbReference type="InterPro" id="IPR001806">
    <property type="entry name" value="Small_GTPase"/>
</dbReference>
<organism evidence="10 11">
    <name type="scientific">Mycena pura</name>
    <dbReference type="NCBI Taxonomy" id="153505"/>
    <lineage>
        <taxon>Eukaryota</taxon>
        <taxon>Fungi</taxon>
        <taxon>Dikarya</taxon>
        <taxon>Basidiomycota</taxon>
        <taxon>Agaricomycotina</taxon>
        <taxon>Agaricomycetes</taxon>
        <taxon>Agaricomycetidae</taxon>
        <taxon>Agaricales</taxon>
        <taxon>Marasmiineae</taxon>
        <taxon>Mycenaceae</taxon>
        <taxon>Mycena</taxon>
    </lineage>
</organism>
<keyword evidence="10" id="KW-0378">Hydrolase</keyword>
<dbReference type="PROSITE" id="PS51420">
    <property type="entry name" value="RHO"/>
    <property type="match status" value="1"/>
</dbReference>
<dbReference type="SMART" id="SM00175">
    <property type="entry name" value="RAB"/>
    <property type="match status" value="1"/>
</dbReference>
<dbReference type="GO" id="GO:0003924">
    <property type="term" value="F:GTPase activity"/>
    <property type="evidence" value="ECO:0007669"/>
    <property type="project" value="InterPro"/>
</dbReference>
<evidence type="ECO:0000256" key="3">
    <source>
        <dbReference type="ARBA" id="ARBA00022475"/>
    </source>
</evidence>
<dbReference type="NCBIfam" id="TIGR00231">
    <property type="entry name" value="small_GTP"/>
    <property type="match status" value="1"/>
</dbReference>
<name>A0AAD6V0E1_9AGAR</name>
<proteinExistence type="inferred from homology"/>
<reference evidence="10" key="1">
    <citation type="submission" date="2023-03" db="EMBL/GenBank/DDBJ databases">
        <title>Massive genome expansion in bonnet fungi (Mycena s.s.) driven by repeated elements and novel gene families across ecological guilds.</title>
        <authorList>
            <consortium name="Lawrence Berkeley National Laboratory"/>
            <person name="Harder C.B."/>
            <person name="Miyauchi S."/>
            <person name="Viragh M."/>
            <person name="Kuo A."/>
            <person name="Thoen E."/>
            <person name="Andreopoulos B."/>
            <person name="Lu D."/>
            <person name="Skrede I."/>
            <person name="Drula E."/>
            <person name="Henrissat B."/>
            <person name="Morin E."/>
            <person name="Kohler A."/>
            <person name="Barry K."/>
            <person name="LaButti K."/>
            <person name="Morin E."/>
            <person name="Salamov A."/>
            <person name="Lipzen A."/>
            <person name="Mereny Z."/>
            <person name="Hegedus B."/>
            <person name="Baldrian P."/>
            <person name="Stursova M."/>
            <person name="Weitz H."/>
            <person name="Taylor A."/>
            <person name="Grigoriev I.V."/>
            <person name="Nagy L.G."/>
            <person name="Martin F."/>
            <person name="Kauserud H."/>
        </authorList>
    </citation>
    <scope>NUCLEOTIDE SEQUENCE</scope>
    <source>
        <strain evidence="10">9144</strain>
    </source>
</reference>
<dbReference type="AlphaFoldDB" id="A0AAD6V0E1"/>
<evidence type="ECO:0000256" key="1">
    <source>
        <dbReference type="ARBA" id="ARBA00004342"/>
    </source>
</evidence>
<comment type="similarity">
    <text evidence="2">Belongs to the small GTPase superfamily. Rho family.</text>
</comment>
<dbReference type="PROSITE" id="PS51419">
    <property type="entry name" value="RAB"/>
    <property type="match status" value="1"/>
</dbReference>
<keyword evidence="8" id="KW-0449">Lipoprotein</keyword>
<evidence type="ECO:0000256" key="9">
    <source>
        <dbReference type="ARBA" id="ARBA00023289"/>
    </source>
</evidence>
<keyword evidence="6" id="KW-0342">GTP-binding</keyword>
<dbReference type="Pfam" id="PF00071">
    <property type="entry name" value="Ras"/>
    <property type="match status" value="1"/>
</dbReference>
<dbReference type="InterPro" id="IPR005225">
    <property type="entry name" value="Small_GTP-bd"/>
</dbReference>
<dbReference type="GO" id="GO:0007264">
    <property type="term" value="P:small GTPase-mediated signal transduction"/>
    <property type="evidence" value="ECO:0007669"/>
    <property type="project" value="InterPro"/>
</dbReference>
<dbReference type="EMBL" id="JARJCW010000084">
    <property type="protein sequence ID" value="KAJ7196374.1"/>
    <property type="molecule type" value="Genomic_DNA"/>
</dbReference>
<dbReference type="FunFam" id="3.40.50.300:FF:000983">
    <property type="entry name" value="Rho family GTPase"/>
    <property type="match status" value="1"/>
</dbReference>
<keyword evidence="11" id="KW-1185">Reference proteome</keyword>
<dbReference type="Proteomes" id="UP001219525">
    <property type="component" value="Unassembled WGS sequence"/>
</dbReference>
<evidence type="ECO:0000256" key="6">
    <source>
        <dbReference type="ARBA" id="ARBA00023134"/>
    </source>
</evidence>
<keyword evidence="5" id="KW-0547">Nucleotide-binding</keyword>
<dbReference type="InterPro" id="IPR003578">
    <property type="entry name" value="Small_GTPase_Rho"/>
</dbReference>
<evidence type="ECO:0000256" key="8">
    <source>
        <dbReference type="ARBA" id="ARBA00023288"/>
    </source>
</evidence>
<dbReference type="SUPFAM" id="SSF52540">
    <property type="entry name" value="P-loop containing nucleoside triphosphate hydrolases"/>
    <property type="match status" value="1"/>
</dbReference>
<dbReference type="PRINTS" id="PR00449">
    <property type="entry name" value="RASTRNSFRMNG"/>
</dbReference>
<keyword evidence="4" id="KW-0488">Methylation</keyword>
<dbReference type="InterPro" id="IPR027417">
    <property type="entry name" value="P-loop_NTPase"/>
</dbReference>
<evidence type="ECO:0000256" key="5">
    <source>
        <dbReference type="ARBA" id="ARBA00022741"/>
    </source>
</evidence>
<evidence type="ECO:0000256" key="2">
    <source>
        <dbReference type="ARBA" id="ARBA00010142"/>
    </source>
</evidence>
<evidence type="ECO:0000256" key="7">
    <source>
        <dbReference type="ARBA" id="ARBA00023136"/>
    </source>
</evidence>
<comment type="subcellular location">
    <subcellularLocation>
        <location evidence="1">Cell membrane</location>
        <topology evidence="1">Lipid-anchor</topology>
        <orientation evidence="1">Cytoplasmic side</orientation>
    </subcellularLocation>
</comment>
<dbReference type="SMART" id="SM00174">
    <property type="entry name" value="RHO"/>
    <property type="match status" value="1"/>
</dbReference>
<keyword evidence="9" id="KW-0636">Prenylation</keyword>